<keyword evidence="3" id="KW-0472">Membrane</keyword>
<dbReference type="InterPro" id="IPR043573">
    <property type="entry name" value="Fig4-like"/>
</dbReference>
<dbReference type="PANTHER" id="PTHR45738">
    <property type="entry name" value="POLYPHOSPHOINOSITIDE PHOSPHATASE"/>
    <property type="match status" value="1"/>
</dbReference>
<dbReference type="GO" id="GO:0043813">
    <property type="term" value="F:phosphatidylinositol-3,5-bisphosphate 5-phosphatase activity"/>
    <property type="evidence" value="ECO:0007669"/>
    <property type="project" value="InterPro"/>
</dbReference>
<dbReference type="PANTHER" id="PTHR45738:SF5">
    <property type="entry name" value="POLYPHOSPHOINOSITIDE PHOSPHATASE"/>
    <property type="match status" value="1"/>
</dbReference>
<feature type="domain" description="SAC" evidence="5">
    <location>
        <begin position="324"/>
        <end position="684"/>
    </location>
</feature>
<feature type="compositionally biased region" description="Basic and acidic residues" evidence="4">
    <location>
        <begin position="62"/>
        <end position="71"/>
    </location>
</feature>
<gene>
    <name evidence="6" type="ORF">L211DRAFT_864066</name>
</gene>
<dbReference type="InterPro" id="IPR002013">
    <property type="entry name" value="SAC_dom"/>
</dbReference>
<evidence type="ECO:0000259" key="5">
    <source>
        <dbReference type="PROSITE" id="PS50275"/>
    </source>
</evidence>
<organism evidence="6 7">
    <name type="scientific">Terfezia boudieri ATCC MYA-4762</name>
    <dbReference type="NCBI Taxonomy" id="1051890"/>
    <lineage>
        <taxon>Eukaryota</taxon>
        <taxon>Fungi</taxon>
        <taxon>Dikarya</taxon>
        <taxon>Ascomycota</taxon>
        <taxon>Pezizomycotina</taxon>
        <taxon>Pezizomycetes</taxon>
        <taxon>Pezizales</taxon>
        <taxon>Pezizaceae</taxon>
        <taxon>Terfezia</taxon>
    </lineage>
</organism>
<name>A0A3N4MAA6_9PEZI</name>
<keyword evidence="2" id="KW-0378">Hydrolase</keyword>
<feature type="compositionally biased region" description="Basic and acidic residues" evidence="4">
    <location>
        <begin position="1"/>
        <end position="12"/>
    </location>
</feature>
<keyword evidence="7" id="KW-1185">Reference proteome</keyword>
<feature type="compositionally biased region" description="Low complexity" evidence="4">
    <location>
        <begin position="932"/>
        <end position="953"/>
    </location>
</feature>
<comment type="subcellular location">
    <subcellularLocation>
        <location evidence="1">Endomembrane system</location>
    </subcellularLocation>
</comment>
<accession>A0A3N4MAA6</accession>
<feature type="compositionally biased region" description="Polar residues" evidence="4">
    <location>
        <begin position="954"/>
        <end position="966"/>
    </location>
</feature>
<dbReference type="FunCoup" id="A0A3N4MAA6">
    <property type="interactions" value="770"/>
</dbReference>
<feature type="region of interest" description="Disordered" evidence="4">
    <location>
        <begin position="923"/>
        <end position="1000"/>
    </location>
</feature>
<feature type="region of interest" description="Disordered" evidence="4">
    <location>
        <begin position="1"/>
        <end position="162"/>
    </location>
</feature>
<sequence>MAPIYSEKEGEGPRSSSAAANRGGGDSYTPPASVPNSIHSGAHSGSKSTVGSLPTSISEAGSAHHEPDGHKQVSVPGADVNQGHVYPDEQPEITSNEVLGETIRPPVYSPVIESPPTPPRPTFPQLSNNPPASPRSRAAYMTDDKDEESSVPKPFDRSDKRHFASTHGAKKEIFEKDEGIRRMYKFTLYETTMRYYIVGSDLQDSRFRILKIDRTAEMGDLSIIEDEVEYTRDEMSRLLATIEDGNIINGGLKHRCPFWGLLGFIRFTGAYYMLLITKRSIVATIGGHYIYQIDNTEMVHLTTSSVNPKKTDHTPEEARFIHILGNLDLSRSFYFSYSYDITHTLQYNITRERRALAKGLPHPGNSGINDMFAWNNYLLQPAIRHIGKNTFDWCLPIIHGFVDQATISVYGRQIYITVIARRSRHFAGARFLKRGANDLGYVANDVETEQIVSEMQNTSFHASGGRLYSNPNYTSYVQHRGSIPLFWTQENNPATPKPPIELNLIDPFFSAAALHFDNMFQRYGTPIIVLNLVKARERVARESILLKEFTQAITYLNQFLPKKHRIQYIAWDMSRASKSRDQDVIETLEEIADQVLKTTGFFHNGYNPEKPSSMQNGVCRTNCIDCLDRTNAAQFVVGKRALGHQLHALGVIDTTSIEYDTDAVNLFTHMFRDHGDTIAVQYAGSHLVNTMETYRKINQWTSHSRDMLESFKRYYNNSFLDAQRQEAINLFLGNYVFVSGQPMLWDLTTDYYLHHMDPREGKRRRSYIKWWTSNNLQKRIMPDTSHAIGKYAGKPFSFFDDYWLEYYRPRAYSPLDKVFSYNLNSAFRYIPIKMTQEGKYDLSPFRVRVTYADSISADPAKRKKRNRKSVKIALQIEDGASAGRVLEEVNEDDKLASLQQRKGHRRQSSLTMENHLKKFAFSWVGGSDTGSQQQQDQQQQDQQQQDQQHQQQQCGDSGTQPNSLNTFPKLFPQPLGSPTKSFSFSSATTTPGPKHQPLPPLEDLVLQLLSPSVSPSDADEYSRYMSHPLNLPLVTSSTAEPPSTIPSSSSPQSTRTTTTRSMSSGTFNSCSTTTSSSISAKKPLTQPTPTTQQYSHFYNYVNMPNLGVDALVVKDDDVALYNRFIKIKEEKNVLGVEVEGEDGLGLGGGAGGAGGGLWKKRYKAYQTWLTTGRLKHMGGGGGNGGRGNGDIVTGGNAAGHGWFAPDVGIAGGLSQAMGTRIG</sequence>
<feature type="compositionally biased region" description="Low complexity" evidence="4">
    <location>
        <begin position="1035"/>
        <end position="1089"/>
    </location>
</feature>
<proteinExistence type="predicted"/>
<evidence type="ECO:0000256" key="3">
    <source>
        <dbReference type="ARBA" id="ARBA00023136"/>
    </source>
</evidence>
<evidence type="ECO:0000313" key="7">
    <source>
        <dbReference type="Proteomes" id="UP000267821"/>
    </source>
</evidence>
<feature type="compositionally biased region" description="Low complexity" evidence="4">
    <location>
        <begin position="977"/>
        <end position="991"/>
    </location>
</feature>
<dbReference type="STRING" id="1051890.A0A3N4MAA6"/>
<dbReference type="InParanoid" id="A0A3N4MAA6"/>
<feature type="region of interest" description="Disordered" evidence="4">
    <location>
        <begin position="1032"/>
        <end position="1089"/>
    </location>
</feature>
<dbReference type="PROSITE" id="PS50275">
    <property type="entry name" value="SAC"/>
    <property type="match status" value="1"/>
</dbReference>
<feature type="compositionally biased region" description="Basic and acidic residues" evidence="4">
    <location>
        <begin position="148"/>
        <end position="162"/>
    </location>
</feature>
<dbReference type="OrthoDB" id="405996at2759"/>
<dbReference type="AlphaFoldDB" id="A0A3N4MAA6"/>
<evidence type="ECO:0000256" key="2">
    <source>
        <dbReference type="ARBA" id="ARBA00022801"/>
    </source>
</evidence>
<dbReference type="Proteomes" id="UP000267821">
    <property type="component" value="Unassembled WGS sequence"/>
</dbReference>
<dbReference type="GO" id="GO:0046856">
    <property type="term" value="P:phosphatidylinositol dephosphorylation"/>
    <property type="evidence" value="ECO:0007669"/>
    <property type="project" value="InterPro"/>
</dbReference>
<protein>
    <recommendedName>
        <fullName evidence="5">SAC domain-containing protein</fullName>
    </recommendedName>
</protein>
<dbReference type="GO" id="GO:0012505">
    <property type="term" value="C:endomembrane system"/>
    <property type="evidence" value="ECO:0007669"/>
    <property type="project" value="UniProtKB-SubCell"/>
</dbReference>
<feature type="compositionally biased region" description="Polar residues" evidence="4">
    <location>
        <begin position="34"/>
        <end position="59"/>
    </location>
</feature>
<dbReference type="Pfam" id="PF02383">
    <property type="entry name" value="Syja_N"/>
    <property type="match status" value="1"/>
</dbReference>
<dbReference type="EMBL" id="ML121527">
    <property type="protein sequence ID" value="RPB29412.1"/>
    <property type="molecule type" value="Genomic_DNA"/>
</dbReference>
<evidence type="ECO:0000313" key="6">
    <source>
        <dbReference type="EMBL" id="RPB29412.1"/>
    </source>
</evidence>
<evidence type="ECO:0000256" key="4">
    <source>
        <dbReference type="SAM" id="MobiDB-lite"/>
    </source>
</evidence>
<evidence type="ECO:0000256" key="1">
    <source>
        <dbReference type="ARBA" id="ARBA00004308"/>
    </source>
</evidence>
<reference evidence="6 7" key="1">
    <citation type="journal article" date="2018" name="Nat. Ecol. Evol.">
        <title>Pezizomycetes genomes reveal the molecular basis of ectomycorrhizal truffle lifestyle.</title>
        <authorList>
            <person name="Murat C."/>
            <person name="Payen T."/>
            <person name="Noel B."/>
            <person name="Kuo A."/>
            <person name="Morin E."/>
            <person name="Chen J."/>
            <person name="Kohler A."/>
            <person name="Krizsan K."/>
            <person name="Balestrini R."/>
            <person name="Da Silva C."/>
            <person name="Montanini B."/>
            <person name="Hainaut M."/>
            <person name="Levati E."/>
            <person name="Barry K.W."/>
            <person name="Belfiori B."/>
            <person name="Cichocki N."/>
            <person name="Clum A."/>
            <person name="Dockter R.B."/>
            <person name="Fauchery L."/>
            <person name="Guy J."/>
            <person name="Iotti M."/>
            <person name="Le Tacon F."/>
            <person name="Lindquist E.A."/>
            <person name="Lipzen A."/>
            <person name="Malagnac F."/>
            <person name="Mello A."/>
            <person name="Molinier V."/>
            <person name="Miyauchi S."/>
            <person name="Poulain J."/>
            <person name="Riccioni C."/>
            <person name="Rubini A."/>
            <person name="Sitrit Y."/>
            <person name="Splivallo R."/>
            <person name="Traeger S."/>
            <person name="Wang M."/>
            <person name="Zifcakova L."/>
            <person name="Wipf D."/>
            <person name="Zambonelli A."/>
            <person name="Paolocci F."/>
            <person name="Nowrousian M."/>
            <person name="Ottonello S."/>
            <person name="Baldrian P."/>
            <person name="Spatafora J.W."/>
            <person name="Henrissat B."/>
            <person name="Nagy L.G."/>
            <person name="Aury J.M."/>
            <person name="Wincker P."/>
            <person name="Grigoriev I.V."/>
            <person name="Bonfante P."/>
            <person name="Martin F.M."/>
        </authorList>
    </citation>
    <scope>NUCLEOTIDE SEQUENCE [LARGE SCALE GENOMIC DNA]</scope>
    <source>
        <strain evidence="6 7">ATCC MYA-4762</strain>
    </source>
</reference>
<feature type="compositionally biased region" description="Pro residues" evidence="4">
    <location>
        <begin position="113"/>
        <end position="122"/>
    </location>
</feature>